<dbReference type="AlphaFoldDB" id="A0A1J7BJM2"/>
<dbReference type="EMBL" id="MLCF01000011">
    <property type="protein sequence ID" value="OIV38883.1"/>
    <property type="molecule type" value="Genomic_DNA"/>
</dbReference>
<dbReference type="RefSeq" id="WP_071655216.1">
    <property type="nucleotide sequence ID" value="NZ_MLCF01000011.1"/>
</dbReference>
<protein>
    <recommendedName>
        <fullName evidence="3">ATP-binding protein</fullName>
    </recommendedName>
</protein>
<keyword evidence="2" id="KW-1185">Reference proteome</keyword>
<dbReference type="OrthoDB" id="9758751at2"/>
<dbReference type="PANTHER" id="PTHR30121">
    <property type="entry name" value="UNCHARACTERIZED PROTEIN YJGR-RELATED"/>
    <property type="match status" value="1"/>
</dbReference>
<evidence type="ECO:0000313" key="1">
    <source>
        <dbReference type="EMBL" id="OIV38883.1"/>
    </source>
</evidence>
<dbReference type="PANTHER" id="PTHR30121:SF11">
    <property type="entry name" value="AAA+ ATPASE DOMAIN-CONTAINING PROTEIN"/>
    <property type="match status" value="1"/>
</dbReference>
<sequence length="933" mass="99945">MTAPGVLTAESGGTAWAWTAVRIEAAADLTELTEYAELPEDGRRSRAAEAEAAWLAGLWDQQHAPRIELRFLSDPAARRLTVHLLGRTTAAGSGEASAAALALRDRLADAPAHVQTAPVASAAEVALALRPFPEPDAGGLLEVRKRFRTALPSRPDAGVRYYLAPQPFGGGPVAWDPLLGALAAHPHPVLLSVGLEPYRVPDDLGPALHRIASQYGRLAEQGRLPEGLWSAAVELTPDAFAVDAARVFADAARRYVQRAFRVRIALASPAPLPESLGELAGSVIAPPERDGRESGGVLTRTFGGPAHLTVRPVPGIEAPAAWHNLTTLEHARWGGDAAWRLPEPLSPQLRLLAELVDAREAGQAFRLPAAAAGHLPGIAVRRPGLPGEADYRPDGPSVALGRQLVHDREAGPLGIGLEALTRHALFAGATGTGKTNSTLAFCEQLWRDHRVPFLVVEPVNAELDDYRWLATRPGFEDLLVLTVGDEEVAPLRLNPFQPPDGVRIGAWAAGLLACFDAAFGLWDPLPGIYNRALRQMYARAGLVASEPAGPQHLGRWPTLRAFVTEMRKVTEALDYSGEVRDNIVAASRLRAEQLAEGACGTTLDVARSFPVDELLRRPVVLELAAVGDNEKEQSLVAALLLQALTSRYKALARGGGGLAHVTVLEEAHRLLGRGSDAGSSGEAREGNARARAAEAFANSLAENRKYGEGLVIVEQVPGKLVEDAYKNTNLKVMHRLPAEEDRLLLGGTMRMNADQERYAATLERFTAFAHHDALDRPALVRVPDVRAASAGGGHARLASGADLRGRFAAWTSATPEVDAAVAPFEECEGCAHRCAFRTRAATAVWPDEHGPELRRRVAAYPQSAAERAAWWRETAVWTAEVGDAVAPPSPDPAALADYRACVFVHAARAAWPRKTLPWVRLYRKHAGAGDAPS</sequence>
<dbReference type="Gene3D" id="3.40.50.300">
    <property type="entry name" value="P-loop containing nucleotide triphosphate hydrolases"/>
    <property type="match status" value="2"/>
</dbReference>
<dbReference type="InterPro" id="IPR027417">
    <property type="entry name" value="P-loop_NTPase"/>
</dbReference>
<accession>A0A1J7BJM2</accession>
<reference evidence="1 2" key="1">
    <citation type="submission" date="2016-10" db="EMBL/GenBank/DDBJ databases">
        <title>Genome sequence of Streptomyces gilvigriseus MUSC 26.</title>
        <authorList>
            <person name="Lee L.-H."/>
            <person name="Ser H.-L."/>
        </authorList>
    </citation>
    <scope>NUCLEOTIDE SEQUENCE [LARGE SCALE GENOMIC DNA]</scope>
    <source>
        <strain evidence="1 2">MUSC 26</strain>
    </source>
</reference>
<gene>
    <name evidence="1" type="ORF">BIV57_03880</name>
</gene>
<organism evidence="1 2">
    <name type="scientific">Mangrovactinospora gilvigrisea</name>
    <dbReference type="NCBI Taxonomy" id="1428644"/>
    <lineage>
        <taxon>Bacteria</taxon>
        <taxon>Bacillati</taxon>
        <taxon>Actinomycetota</taxon>
        <taxon>Actinomycetes</taxon>
        <taxon>Kitasatosporales</taxon>
        <taxon>Streptomycetaceae</taxon>
        <taxon>Mangrovactinospora</taxon>
    </lineage>
</organism>
<dbReference type="STRING" id="1428644.BIV57_03880"/>
<dbReference type="SUPFAM" id="SSF52540">
    <property type="entry name" value="P-loop containing nucleoside triphosphate hydrolases"/>
    <property type="match status" value="1"/>
</dbReference>
<dbReference type="InterPro" id="IPR051162">
    <property type="entry name" value="T4SS_component"/>
</dbReference>
<proteinExistence type="predicted"/>
<evidence type="ECO:0000313" key="2">
    <source>
        <dbReference type="Proteomes" id="UP000243342"/>
    </source>
</evidence>
<comment type="caution">
    <text evidence="1">The sequence shown here is derived from an EMBL/GenBank/DDBJ whole genome shotgun (WGS) entry which is preliminary data.</text>
</comment>
<dbReference type="Proteomes" id="UP000243342">
    <property type="component" value="Unassembled WGS sequence"/>
</dbReference>
<name>A0A1J7BJM2_9ACTN</name>
<evidence type="ECO:0008006" key="3">
    <source>
        <dbReference type="Google" id="ProtNLM"/>
    </source>
</evidence>